<dbReference type="HOGENOM" id="CLU_2039313_0_0_1"/>
<gene>
    <name evidence="1" type="ORF">GLOINDRAFT_86657</name>
</gene>
<evidence type="ECO:0000313" key="1">
    <source>
        <dbReference type="EMBL" id="ESA01905.1"/>
    </source>
</evidence>
<sequence length="121" mass="13864">MSRAQLIASRDSAWLGIPGSRIASWLESTARVEQLDLQMRNKNRRCGSAEHYEIRLSILFYAHKIITKKYSRLKVQVLKKGTYAKLIGLYNCALYFRDGIGVNAEPIPNLVFPELVSFNQF</sequence>
<proteinExistence type="predicted"/>
<accession>U9T166</accession>
<dbReference type="AlphaFoldDB" id="U9T166"/>
<organism evidence="1">
    <name type="scientific">Rhizophagus irregularis (strain DAOM 181602 / DAOM 197198 / MUCL 43194)</name>
    <name type="common">Arbuscular mycorrhizal fungus</name>
    <name type="synonym">Glomus intraradices</name>
    <dbReference type="NCBI Taxonomy" id="747089"/>
    <lineage>
        <taxon>Eukaryota</taxon>
        <taxon>Fungi</taxon>
        <taxon>Fungi incertae sedis</taxon>
        <taxon>Mucoromycota</taxon>
        <taxon>Glomeromycotina</taxon>
        <taxon>Glomeromycetes</taxon>
        <taxon>Glomerales</taxon>
        <taxon>Glomeraceae</taxon>
        <taxon>Rhizophagus</taxon>
    </lineage>
</organism>
<dbReference type="EMBL" id="KI296119">
    <property type="protein sequence ID" value="ESA01905.1"/>
    <property type="molecule type" value="Genomic_DNA"/>
</dbReference>
<name>U9T166_RHIID</name>
<reference evidence="1" key="1">
    <citation type="submission" date="2013-07" db="EMBL/GenBank/DDBJ databases">
        <title>The genome of an arbuscular mycorrhizal fungus provides insights into the evolution of the oldest plant symbiosis.</title>
        <authorList>
            <consortium name="DOE Joint Genome Institute"/>
            <person name="Tisserant E."/>
            <person name="Malbreil M."/>
            <person name="Kuo A."/>
            <person name="Kohler A."/>
            <person name="Symeonidi A."/>
            <person name="Balestrini R."/>
            <person name="Charron P."/>
            <person name="Duensing N."/>
            <person name="Frei-dit-Frey N."/>
            <person name="Gianinazzi-Pearson V."/>
            <person name="Gilbert B."/>
            <person name="Handa Y."/>
            <person name="Hijri M."/>
            <person name="Kaul R."/>
            <person name="Kawaguchi M."/>
            <person name="Krajinski F."/>
            <person name="Lammers P."/>
            <person name="Lapierre D."/>
            <person name="Masclaux F.G."/>
            <person name="Murat C."/>
            <person name="Morin E."/>
            <person name="Ndikumana S."/>
            <person name="Pagni M."/>
            <person name="Petitpierre D."/>
            <person name="Requena N."/>
            <person name="Rosikiewicz P."/>
            <person name="Riley R."/>
            <person name="Saito K."/>
            <person name="San Clemente H."/>
            <person name="Shapiro H."/>
            <person name="van Tuinen D."/>
            <person name="Becard G."/>
            <person name="Bonfante P."/>
            <person name="Paszkowski U."/>
            <person name="Shachar-Hill Y."/>
            <person name="Young J.P."/>
            <person name="Sanders I.R."/>
            <person name="Henrissat B."/>
            <person name="Rensing S.A."/>
            <person name="Grigoriev I.V."/>
            <person name="Corradi N."/>
            <person name="Roux C."/>
            <person name="Martin F."/>
        </authorList>
    </citation>
    <scope>NUCLEOTIDE SEQUENCE</scope>
    <source>
        <strain evidence="1">DAOM 197198</strain>
    </source>
</reference>
<protein>
    <submittedName>
        <fullName evidence="1">Uncharacterized protein</fullName>
    </submittedName>
</protein>